<dbReference type="AlphaFoldDB" id="A0A087TG06"/>
<feature type="non-terminal residue" evidence="1">
    <location>
        <position position="132"/>
    </location>
</feature>
<organism evidence="1 2">
    <name type="scientific">Stegodyphus mimosarum</name>
    <name type="common">African social velvet spider</name>
    <dbReference type="NCBI Taxonomy" id="407821"/>
    <lineage>
        <taxon>Eukaryota</taxon>
        <taxon>Metazoa</taxon>
        <taxon>Ecdysozoa</taxon>
        <taxon>Arthropoda</taxon>
        <taxon>Chelicerata</taxon>
        <taxon>Arachnida</taxon>
        <taxon>Araneae</taxon>
        <taxon>Araneomorphae</taxon>
        <taxon>Entelegynae</taxon>
        <taxon>Eresoidea</taxon>
        <taxon>Eresidae</taxon>
        <taxon>Stegodyphus</taxon>
    </lineage>
</organism>
<proteinExistence type="predicted"/>
<gene>
    <name evidence="1" type="ORF">X975_17384</name>
</gene>
<keyword evidence="2" id="KW-1185">Reference proteome</keyword>
<sequence>MDAVTIGYTLQEHVAPLPALSCGIQPKFCGRSDSTQDGGALGMEGPNFTFRYKHRSQPTKFCPAVARCSENLLLSGQQLFLRPEHRLLVPRQEIPRSLQRGCRLVMLCAKERRAKQSGDCQICHLRQNLHQG</sequence>
<dbReference type="EMBL" id="KK115047">
    <property type="protein sequence ID" value="KFM64045.1"/>
    <property type="molecule type" value="Genomic_DNA"/>
</dbReference>
<dbReference type="Proteomes" id="UP000054359">
    <property type="component" value="Unassembled WGS sequence"/>
</dbReference>
<evidence type="ECO:0000313" key="2">
    <source>
        <dbReference type="Proteomes" id="UP000054359"/>
    </source>
</evidence>
<accession>A0A087TG06</accession>
<reference evidence="1 2" key="1">
    <citation type="submission" date="2013-11" db="EMBL/GenBank/DDBJ databases">
        <title>Genome sequencing of Stegodyphus mimosarum.</title>
        <authorList>
            <person name="Bechsgaard J."/>
        </authorList>
    </citation>
    <scope>NUCLEOTIDE SEQUENCE [LARGE SCALE GENOMIC DNA]</scope>
</reference>
<evidence type="ECO:0000313" key="1">
    <source>
        <dbReference type="EMBL" id="KFM64045.1"/>
    </source>
</evidence>
<name>A0A087TG06_STEMI</name>
<protein>
    <submittedName>
        <fullName evidence="1">Uncharacterized protein</fullName>
    </submittedName>
</protein>